<evidence type="ECO:0000256" key="9">
    <source>
        <dbReference type="SAM" id="MobiDB-lite"/>
    </source>
</evidence>
<evidence type="ECO:0000313" key="10">
    <source>
        <dbReference type="EMBL" id="AHH04053.1"/>
    </source>
</evidence>
<feature type="region of interest" description="Disordered" evidence="9">
    <location>
        <begin position="289"/>
        <end position="312"/>
    </location>
</feature>
<proteinExistence type="inferred from homology"/>
<keyword evidence="4" id="KW-0472">Membrane</keyword>
<geneLocation type="plasmid" evidence="10">
    <name>unnamed</name>
</geneLocation>
<dbReference type="GO" id="GO:0009279">
    <property type="term" value="C:cell outer membrane"/>
    <property type="evidence" value="ECO:0007669"/>
    <property type="project" value="UniProtKB-SubCell"/>
</dbReference>
<organism evidence="10">
    <name type="scientific">Borrelia nietonii YOR</name>
    <dbReference type="NCBI Taxonomy" id="1293576"/>
    <lineage>
        <taxon>Bacteria</taxon>
        <taxon>Pseudomonadati</taxon>
        <taxon>Spirochaetota</taxon>
        <taxon>Spirochaetia</taxon>
        <taxon>Spirochaetales</taxon>
        <taxon>Borreliaceae</taxon>
        <taxon>Borrelia</taxon>
        <taxon>Borrelia nietonii</taxon>
    </lineage>
</organism>
<evidence type="ECO:0000256" key="7">
    <source>
        <dbReference type="ARBA" id="ARBA00023288"/>
    </source>
</evidence>
<protein>
    <recommendedName>
        <fullName evidence="11">Immunogenic protein A</fullName>
    </recommendedName>
</protein>
<dbReference type="PROSITE" id="PS51257">
    <property type="entry name" value="PROKAR_LIPOPROTEIN"/>
    <property type="match status" value="1"/>
</dbReference>
<feature type="compositionally biased region" description="Polar residues" evidence="9">
    <location>
        <begin position="190"/>
        <end position="199"/>
    </location>
</feature>
<evidence type="ECO:0000256" key="5">
    <source>
        <dbReference type="ARBA" id="ARBA00023139"/>
    </source>
</evidence>
<name>W5SBG4_9SPIR</name>
<dbReference type="HOGENOM" id="CLU_446677_0_0_12"/>
<comment type="subcellular location">
    <subcellularLocation>
        <location evidence="1">Cell outer membrane</location>
        <topology evidence="1">Lipid-anchor</topology>
    </subcellularLocation>
</comment>
<evidence type="ECO:0000256" key="3">
    <source>
        <dbReference type="ARBA" id="ARBA00022729"/>
    </source>
</evidence>
<comment type="similarity">
    <text evidence="2">Belongs to the Multicopy lipoprotein (Mlp) family.</text>
</comment>
<feature type="compositionally biased region" description="Polar residues" evidence="9">
    <location>
        <begin position="300"/>
        <end position="309"/>
    </location>
</feature>
<evidence type="ECO:0000256" key="2">
    <source>
        <dbReference type="ARBA" id="ARBA00008380"/>
    </source>
</evidence>
<dbReference type="Pfam" id="PF03304">
    <property type="entry name" value="Mlp"/>
    <property type="match status" value="1"/>
</dbReference>
<feature type="compositionally biased region" description="Polar residues" evidence="9">
    <location>
        <begin position="153"/>
        <end position="165"/>
    </location>
</feature>
<feature type="region of interest" description="Disordered" evidence="9">
    <location>
        <begin position="185"/>
        <end position="206"/>
    </location>
</feature>
<gene>
    <name evidence="10" type="ORF">BHY_1102</name>
</gene>
<evidence type="ECO:0000256" key="8">
    <source>
        <dbReference type="ARBA" id="ARBA00046007"/>
    </source>
</evidence>
<evidence type="ECO:0000256" key="6">
    <source>
        <dbReference type="ARBA" id="ARBA00023237"/>
    </source>
</evidence>
<dbReference type="InterPro" id="IPR004983">
    <property type="entry name" value="Mlp"/>
</dbReference>
<keyword evidence="10" id="KW-0614">Plasmid</keyword>
<evidence type="ECO:0008006" key="11">
    <source>
        <dbReference type="Google" id="ProtNLM"/>
    </source>
</evidence>
<dbReference type="AlphaFoldDB" id="W5SBG4"/>
<keyword evidence="7" id="KW-0449">Lipoprotein</keyword>
<keyword evidence="6" id="KW-0998">Cell outer membrane</keyword>
<reference evidence="10" key="1">
    <citation type="submission" date="2013-02" db="EMBL/GenBank/DDBJ databases">
        <title>Comparative genomics of Borrelia species.</title>
        <authorList>
            <person name="Schwan T.G."/>
            <person name="Raffel S.J."/>
            <person name="Porcella S.F."/>
        </authorList>
    </citation>
    <scope>NUCLEOTIDE SEQUENCE</scope>
    <source>
        <strain evidence="10">YOR</strain>
        <plasmid evidence="10">unnamed</plasmid>
    </source>
</reference>
<keyword evidence="3" id="KW-0732">Signal</keyword>
<feature type="region of interest" description="Disordered" evidence="9">
    <location>
        <begin position="77"/>
        <end position="165"/>
    </location>
</feature>
<sequence length="611" mass="63819">MYRRMDMRNLGIVIMFLSAFILSCKFYHTTSESNWGIDERGSVQDIRNSIAFELQNLDNIGQRGIIGGAVGNGVIGDQKGKSGGQEIKKDTAASGEGVDAESKQNASQKPGDSPQEEGADGASPRSGDSPQEGAASQEGIGSAPQEGAGDASQEGTGSASQKGDKSNLQGVIAAGGVSIGGSGAGTAVSDGNSSGSQEAESVDGKNVLADSKSVGTSNLDIKAPNLNVKVEGDISTSHETEGVIASGDLTNTTNTIITSEVATAASQAIVSGAERGITAIKDAIAVVSGTQKGTEKETQKNSQKGTQTKTQKEAGKGIENIAAQNVKFAVLGTVNKIVNGVADGIANVIEHGLENGTNNKVKDGIKAASRGAGTFVTAAMQGAGVVLDSLQDVGNFVMDATRSMGDVFAGMGSGVSSVNSGMTVSLSSNETQTIERLAEYLQSAIKVNGDEASRQSKLENGRQKFFAWLKEKDIDFSKRKELVQGMQRVYDFIKEKSSNSRELQAWVLGVVGDDDTVVDVDKDDELNSDVEIDFLIKKTLSSRDYSGFAVSLLFQALADTFYDDSGRDKPEEQIFNALKAAFSDNSSEDGGFGEFKSIIEAKNQAEAEALN</sequence>
<evidence type="ECO:0000256" key="4">
    <source>
        <dbReference type="ARBA" id="ARBA00023136"/>
    </source>
</evidence>
<keyword evidence="5" id="KW-0564">Palmitate</keyword>
<comment type="function">
    <text evidence="8">An outer membrane protein that may participate in pathogenesis. Some human Lyme disease patients have antibodies against this protein. The Mlp proteins probably undergo intragenic recombination, generating new alleles.</text>
</comment>
<evidence type="ECO:0000256" key="1">
    <source>
        <dbReference type="ARBA" id="ARBA00004459"/>
    </source>
</evidence>
<dbReference type="EMBL" id="CP004154">
    <property type="protein sequence ID" value="AHH04053.1"/>
    <property type="molecule type" value="Genomic_DNA"/>
</dbReference>
<accession>W5SBG4</accession>